<name>A0A9X4MKV2_9BACT</name>
<dbReference type="GO" id="GO:0006355">
    <property type="term" value="P:regulation of DNA-templated transcription"/>
    <property type="evidence" value="ECO:0007669"/>
    <property type="project" value="TreeGrafter"/>
</dbReference>
<dbReference type="Gene3D" id="3.40.50.2300">
    <property type="match status" value="1"/>
</dbReference>
<dbReference type="GO" id="GO:0000156">
    <property type="term" value="F:phosphorelay response regulator activity"/>
    <property type="evidence" value="ECO:0007669"/>
    <property type="project" value="TreeGrafter"/>
</dbReference>
<dbReference type="PANTHER" id="PTHR48111">
    <property type="entry name" value="REGULATOR OF RPOS"/>
    <property type="match status" value="1"/>
</dbReference>
<dbReference type="InterPro" id="IPR039420">
    <property type="entry name" value="WalR-like"/>
</dbReference>
<dbReference type="Pfam" id="PF00072">
    <property type="entry name" value="Response_reg"/>
    <property type="match status" value="1"/>
</dbReference>
<dbReference type="Proteomes" id="UP001154240">
    <property type="component" value="Unassembled WGS sequence"/>
</dbReference>
<organism evidence="4 5">
    <name type="scientific">Thiovibrio frasassiensis</name>
    <dbReference type="NCBI Taxonomy" id="2984131"/>
    <lineage>
        <taxon>Bacteria</taxon>
        <taxon>Pseudomonadati</taxon>
        <taxon>Thermodesulfobacteriota</taxon>
        <taxon>Desulfobulbia</taxon>
        <taxon>Desulfobulbales</taxon>
        <taxon>Thiovibrionaceae</taxon>
        <taxon>Thiovibrio</taxon>
    </lineage>
</organism>
<dbReference type="PROSITE" id="PS50110">
    <property type="entry name" value="RESPONSE_REGULATORY"/>
    <property type="match status" value="1"/>
</dbReference>
<reference evidence="4" key="1">
    <citation type="journal article" date="2022" name="bioRxiv">
        <title>Thiovibrio frasassiensisgen. nov., sp. nov., an autotrophic, elemental sulfur disproportionating bacterium isolated from sulfidic karst sediment, and proposal of Thiovibrionaceae fam. nov.</title>
        <authorList>
            <person name="Aronson H."/>
            <person name="Thomas C."/>
            <person name="Bhattacharyya M."/>
            <person name="Eckstein S."/>
            <person name="Jensen S."/>
            <person name="Barco R."/>
            <person name="Macalady J."/>
            <person name="Amend J."/>
        </authorList>
    </citation>
    <scope>NUCLEOTIDE SEQUENCE</scope>
    <source>
        <strain evidence="4">RS19-109</strain>
    </source>
</reference>
<proteinExistence type="predicted"/>
<gene>
    <name evidence="4" type="ORF">OLX77_10900</name>
</gene>
<reference evidence="4" key="2">
    <citation type="submission" date="2022-10" db="EMBL/GenBank/DDBJ databases">
        <authorList>
            <person name="Aronson H.S."/>
        </authorList>
    </citation>
    <scope>NUCLEOTIDE SEQUENCE</scope>
    <source>
        <strain evidence="4">RS19-109</strain>
    </source>
</reference>
<dbReference type="PANTHER" id="PTHR48111:SF50">
    <property type="entry name" value="KDP OPERON TRANSCRIPTIONAL REGULATORY PROTEIN KDPE"/>
    <property type="match status" value="1"/>
</dbReference>
<keyword evidence="1" id="KW-0238">DNA-binding</keyword>
<evidence type="ECO:0000256" key="2">
    <source>
        <dbReference type="PROSITE-ProRule" id="PRU00169"/>
    </source>
</evidence>
<feature type="modified residue" description="4-aspartylphosphate" evidence="2">
    <location>
        <position position="60"/>
    </location>
</feature>
<dbReference type="EMBL" id="JAPHEH010000001">
    <property type="protein sequence ID" value="MDG4476659.1"/>
    <property type="molecule type" value="Genomic_DNA"/>
</dbReference>
<accession>A0A9X4MKV2</accession>
<sequence length="203" mass="22877">MTEKASRWRKNILVVDDEEIIRRTLCRDVEEMGYAVTAVADGKAAIAALQEHYYDLVLTDLCMEGMSGIEVLKGAKERSSDIGVIILTGFGDITSAIEALRNGADDYLLKPYVYADLALRLGNCLEKQEMKKRLKVYEDFLPICSVCKKIRNDKGKEPGSGQWQSVEEYLQKEAGVLPSHSYCPDCYKEAMQELHSYVSVHKK</sequence>
<evidence type="ECO:0000313" key="5">
    <source>
        <dbReference type="Proteomes" id="UP001154240"/>
    </source>
</evidence>
<evidence type="ECO:0000259" key="3">
    <source>
        <dbReference type="PROSITE" id="PS50110"/>
    </source>
</evidence>
<evidence type="ECO:0000313" key="4">
    <source>
        <dbReference type="EMBL" id="MDG4476659.1"/>
    </source>
</evidence>
<evidence type="ECO:0000256" key="1">
    <source>
        <dbReference type="ARBA" id="ARBA00023125"/>
    </source>
</evidence>
<dbReference type="CDD" id="cd00156">
    <property type="entry name" value="REC"/>
    <property type="match status" value="1"/>
</dbReference>
<dbReference type="InterPro" id="IPR011006">
    <property type="entry name" value="CheY-like_superfamily"/>
</dbReference>
<keyword evidence="2" id="KW-0597">Phosphoprotein</keyword>
<dbReference type="RefSeq" id="WP_307633624.1">
    <property type="nucleotide sequence ID" value="NZ_JAPHEH010000001.1"/>
</dbReference>
<feature type="domain" description="Response regulatory" evidence="3">
    <location>
        <begin position="11"/>
        <end position="125"/>
    </location>
</feature>
<protein>
    <submittedName>
        <fullName evidence="4">Response regulator</fullName>
    </submittedName>
</protein>
<dbReference type="GO" id="GO:0000976">
    <property type="term" value="F:transcription cis-regulatory region binding"/>
    <property type="evidence" value="ECO:0007669"/>
    <property type="project" value="TreeGrafter"/>
</dbReference>
<dbReference type="AlphaFoldDB" id="A0A9X4MKV2"/>
<dbReference type="GO" id="GO:0005829">
    <property type="term" value="C:cytosol"/>
    <property type="evidence" value="ECO:0007669"/>
    <property type="project" value="TreeGrafter"/>
</dbReference>
<dbReference type="SUPFAM" id="SSF52172">
    <property type="entry name" value="CheY-like"/>
    <property type="match status" value="1"/>
</dbReference>
<dbReference type="GO" id="GO:0032993">
    <property type="term" value="C:protein-DNA complex"/>
    <property type="evidence" value="ECO:0007669"/>
    <property type="project" value="TreeGrafter"/>
</dbReference>
<dbReference type="SMART" id="SM00448">
    <property type="entry name" value="REC"/>
    <property type="match status" value="1"/>
</dbReference>
<comment type="caution">
    <text evidence="4">The sequence shown here is derived from an EMBL/GenBank/DDBJ whole genome shotgun (WGS) entry which is preliminary data.</text>
</comment>
<keyword evidence="5" id="KW-1185">Reference proteome</keyword>
<dbReference type="InterPro" id="IPR001789">
    <property type="entry name" value="Sig_transdc_resp-reg_receiver"/>
</dbReference>